<dbReference type="PIRSF" id="PIRSF000497">
    <property type="entry name" value="MAT"/>
    <property type="match status" value="1"/>
</dbReference>
<feature type="domain" description="S-adenosylmethionine synthetase central" evidence="14">
    <location>
        <begin position="114"/>
        <end position="224"/>
    </location>
</feature>
<evidence type="ECO:0000256" key="6">
    <source>
        <dbReference type="ARBA" id="ARBA00022563"/>
    </source>
</evidence>
<comment type="pathway">
    <text evidence="3">Amino-acid biosynthesis; S-adenosyl-L-methionine biosynthesis; S-adenosyl-L-methionine from L-methionine: step 1/1.</text>
</comment>
<dbReference type="PANTHER" id="PTHR11964">
    <property type="entry name" value="S-ADENOSYLMETHIONINE SYNTHETASE"/>
    <property type="match status" value="1"/>
</dbReference>
<comment type="similarity">
    <text evidence="4">Belongs to the AdoMet synthase family.</text>
</comment>
<proteinExistence type="inferred from homology"/>
<comment type="cofactor">
    <cofactor evidence="2">
        <name>K(+)</name>
        <dbReference type="ChEBI" id="CHEBI:29103"/>
    </cofactor>
</comment>
<evidence type="ECO:0000313" key="16">
    <source>
        <dbReference type="EMBL" id="CAB4148772.1"/>
    </source>
</evidence>
<dbReference type="InterPro" id="IPR022628">
    <property type="entry name" value="S-AdoMet_synt_N"/>
</dbReference>
<accession>A0A6J5MQQ0</accession>
<dbReference type="Pfam" id="PF02772">
    <property type="entry name" value="S-AdoMet_synt_M"/>
    <property type="match status" value="1"/>
</dbReference>
<evidence type="ECO:0000313" key="18">
    <source>
        <dbReference type="EMBL" id="CAB4194502.1"/>
    </source>
</evidence>
<dbReference type="Gene3D" id="3.30.300.10">
    <property type="match status" value="3"/>
</dbReference>
<evidence type="ECO:0000259" key="14">
    <source>
        <dbReference type="Pfam" id="PF02772"/>
    </source>
</evidence>
<keyword evidence="8" id="KW-0479">Metal-binding</keyword>
<dbReference type="EMBL" id="LR797158">
    <property type="protein sequence ID" value="CAB4190662.1"/>
    <property type="molecule type" value="Genomic_DNA"/>
</dbReference>
<evidence type="ECO:0000313" key="17">
    <source>
        <dbReference type="EMBL" id="CAB4190662.1"/>
    </source>
</evidence>
<keyword evidence="12" id="KW-0630">Potassium</keyword>
<dbReference type="EMBL" id="LR797211">
    <property type="protein sequence ID" value="CAB4194502.1"/>
    <property type="molecule type" value="Genomic_DNA"/>
</dbReference>
<dbReference type="Pfam" id="PF02773">
    <property type="entry name" value="S-AdoMet_synt_C"/>
    <property type="match status" value="1"/>
</dbReference>
<dbReference type="GO" id="GO:0006556">
    <property type="term" value="P:S-adenosylmethionine biosynthetic process"/>
    <property type="evidence" value="ECO:0007669"/>
    <property type="project" value="UniProtKB-UniPathway"/>
</dbReference>
<evidence type="ECO:0000256" key="4">
    <source>
        <dbReference type="ARBA" id="ARBA00009685"/>
    </source>
</evidence>
<evidence type="ECO:0000256" key="2">
    <source>
        <dbReference type="ARBA" id="ARBA00001958"/>
    </source>
</evidence>
<reference evidence="16" key="1">
    <citation type="submission" date="2020-04" db="EMBL/GenBank/DDBJ databases">
        <authorList>
            <person name="Chiriac C."/>
            <person name="Salcher M."/>
            <person name="Ghai R."/>
            <person name="Kavagutti S V."/>
        </authorList>
    </citation>
    <scope>NUCLEOTIDE SEQUENCE</scope>
</reference>
<protein>
    <recommendedName>
        <fullName evidence="5">methionine adenosyltransferase</fullName>
        <ecNumber evidence="5">2.5.1.6</ecNumber>
    </recommendedName>
</protein>
<feature type="domain" description="S-adenosylmethionine synthetase C-terminal" evidence="15">
    <location>
        <begin position="226"/>
        <end position="361"/>
    </location>
</feature>
<dbReference type="EC" id="2.5.1.6" evidence="5"/>
<dbReference type="Pfam" id="PF00438">
    <property type="entry name" value="S-AdoMet_synt_N"/>
    <property type="match status" value="1"/>
</dbReference>
<dbReference type="InterPro" id="IPR022631">
    <property type="entry name" value="ADOMET_SYNTHASE_CS"/>
</dbReference>
<keyword evidence="6" id="KW-0554">One-carbon metabolism</keyword>
<evidence type="ECO:0000256" key="3">
    <source>
        <dbReference type="ARBA" id="ARBA00005224"/>
    </source>
</evidence>
<dbReference type="InterPro" id="IPR022629">
    <property type="entry name" value="S-AdoMet_synt_central"/>
</dbReference>
<sequence length="364" mass="39038">MDGAAMKRTAESVTEGHPDKICDQISDAVLDAYLRDDPMSRVAVECAINAERLWIFGEVSSKAKVDHDTIARNVIRNIGYTAESGLDPENLRIDVSVGEQSPDIALGVVGKEELGAGDQGIVYGYASLETHDYMPLPIHAAHNLARSLSDARKSGLAPFLRPDGKTQVSVAENGLIEGVVVSAQHAEDADQDQLKDFLRSLVQNRLGDDLMQNAVIHINPTGRFVVGGPASDSGLTGRKIIVDTYGGDAHHGGGAFSGKDATKVDRSAAYAARHAAKTLIANNYASRAEIAIAYVIGQAEPIQISVRTFGTGNDQMAENFVRGGWDFRPAAIIERYGLRAPIYSGTSVYGHFGGHSRPWEKILS</sequence>
<dbReference type="UniPathway" id="UPA00315">
    <property type="reaction ID" value="UER00080"/>
</dbReference>
<dbReference type="PROSITE" id="PS00376">
    <property type="entry name" value="ADOMET_SYNTHASE_1"/>
    <property type="match status" value="1"/>
</dbReference>
<dbReference type="GO" id="GO:0046872">
    <property type="term" value="F:metal ion binding"/>
    <property type="evidence" value="ECO:0007669"/>
    <property type="project" value="UniProtKB-KW"/>
</dbReference>
<organism evidence="16">
    <name type="scientific">uncultured Caudovirales phage</name>
    <dbReference type="NCBI Taxonomy" id="2100421"/>
    <lineage>
        <taxon>Viruses</taxon>
        <taxon>Duplodnaviria</taxon>
        <taxon>Heunggongvirae</taxon>
        <taxon>Uroviricota</taxon>
        <taxon>Caudoviricetes</taxon>
        <taxon>Peduoviridae</taxon>
        <taxon>Maltschvirus</taxon>
        <taxon>Maltschvirus maltsch</taxon>
    </lineage>
</organism>
<evidence type="ECO:0000256" key="9">
    <source>
        <dbReference type="ARBA" id="ARBA00022741"/>
    </source>
</evidence>
<dbReference type="InterPro" id="IPR002133">
    <property type="entry name" value="S-AdoMet_synthetase"/>
</dbReference>
<evidence type="ECO:0000256" key="8">
    <source>
        <dbReference type="ARBA" id="ARBA00022723"/>
    </source>
</evidence>
<keyword evidence="10" id="KW-0067">ATP-binding</keyword>
<dbReference type="PROSITE" id="PS00377">
    <property type="entry name" value="ADOMET_SYNTHASE_2"/>
    <property type="match status" value="1"/>
</dbReference>
<evidence type="ECO:0000259" key="15">
    <source>
        <dbReference type="Pfam" id="PF02773"/>
    </source>
</evidence>
<dbReference type="NCBIfam" id="TIGR01034">
    <property type="entry name" value="metK"/>
    <property type="match status" value="1"/>
</dbReference>
<evidence type="ECO:0000256" key="5">
    <source>
        <dbReference type="ARBA" id="ARBA00012828"/>
    </source>
</evidence>
<evidence type="ECO:0000256" key="10">
    <source>
        <dbReference type="ARBA" id="ARBA00022840"/>
    </source>
</evidence>
<dbReference type="GO" id="GO:0004478">
    <property type="term" value="F:methionine adenosyltransferase activity"/>
    <property type="evidence" value="ECO:0007669"/>
    <property type="project" value="UniProtKB-EC"/>
</dbReference>
<comment type="cofactor">
    <cofactor evidence="1">
        <name>Mg(2+)</name>
        <dbReference type="ChEBI" id="CHEBI:18420"/>
    </cofactor>
</comment>
<dbReference type="SUPFAM" id="SSF55973">
    <property type="entry name" value="S-adenosylmethionine synthetase"/>
    <property type="match status" value="3"/>
</dbReference>
<keyword evidence="7" id="KW-0808">Transferase</keyword>
<dbReference type="GO" id="GO:0006730">
    <property type="term" value="P:one-carbon metabolic process"/>
    <property type="evidence" value="ECO:0007669"/>
    <property type="project" value="UniProtKB-KW"/>
</dbReference>
<evidence type="ECO:0000256" key="7">
    <source>
        <dbReference type="ARBA" id="ARBA00022679"/>
    </source>
</evidence>
<dbReference type="InterPro" id="IPR022630">
    <property type="entry name" value="S-AdoMet_synt_C"/>
</dbReference>
<keyword evidence="11" id="KW-0460">Magnesium</keyword>
<dbReference type="EMBL" id="LR796510">
    <property type="protein sequence ID" value="CAB4148772.1"/>
    <property type="molecule type" value="Genomic_DNA"/>
</dbReference>
<evidence type="ECO:0000259" key="13">
    <source>
        <dbReference type="Pfam" id="PF00438"/>
    </source>
</evidence>
<dbReference type="CDD" id="cd18079">
    <property type="entry name" value="S-AdoMet_synt"/>
    <property type="match status" value="1"/>
</dbReference>
<keyword evidence="9" id="KW-0547">Nucleotide-binding</keyword>
<evidence type="ECO:0000256" key="12">
    <source>
        <dbReference type="ARBA" id="ARBA00022958"/>
    </source>
</evidence>
<name>A0A6J5MQQ0_9CAUD</name>
<dbReference type="InterPro" id="IPR022636">
    <property type="entry name" value="S-AdoMet_synthetase_sfam"/>
</dbReference>
<dbReference type="GO" id="GO:0005524">
    <property type="term" value="F:ATP binding"/>
    <property type="evidence" value="ECO:0007669"/>
    <property type="project" value="UniProtKB-KW"/>
</dbReference>
<gene>
    <name evidence="17" type="ORF">UFOVP1191_85</name>
    <name evidence="18" type="ORF">UFOVP1252_93</name>
    <name evidence="16" type="ORF">UFOVP529_27</name>
</gene>
<evidence type="ECO:0000256" key="11">
    <source>
        <dbReference type="ARBA" id="ARBA00022842"/>
    </source>
</evidence>
<evidence type="ECO:0000256" key="1">
    <source>
        <dbReference type="ARBA" id="ARBA00001946"/>
    </source>
</evidence>
<feature type="domain" description="S-adenosylmethionine synthetase N-terminal" evidence="13">
    <location>
        <begin position="8"/>
        <end position="102"/>
    </location>
</feature>